<dbReference type="AlphaFoldDB" id="A0AAJ7JGE9"/>
<dbReference type="PANTHER" id="PTHR44086">
    <property type="entry name" value="THIOSULFATE SULFURTRANSFERASE RDL2, MITOCHONDRIAL-RELATED"/>
    <property type="match status" value="1"/>
</dbReference>
<dbReference type="KEGG" id="ccal:108632666"/>
<dbReference type="PANTHER" id="PTHR44086:SF10">
    <property type="entry name" value="THIOSULFATE SULFURTRANSFERASE_RHODANESE-LIKE DOMAIN-CONTAINING PROTEIN 3"/>
    <property type="match status" value="1"/>
</dbReference>
<sequence>MFHTQQLIMNSSKLRQFYRLISTRSPPQSLCVISVISRTFTQDKLLKITSCNTILTHVQLSLNFTTSTFLNTDIKTMSDKGSLDVDYNGILKAQNDSSVLIIDVREKEEIDETGKLPGSIHIPMGEVANTLLSLSENDFKKKFAREKPSKDTKIILSCRSGKRSSMVQEEIQKLGYENAYNYVGGWLDWESNQKV</sequence>
<dbReference type="Proteomes" id="UP000694925">
    <property type="component" value="Unplaced"/>
</dbReference>
<dbReference type="InterPro" id="IPR001763">
    <property type="entry name" value="Rhodanese-like_dom"/>
</dbReference>
<name>A0AAJ7JGE9_9HYME</name>
<evidence type="ECO:0000259" key="1">
    <source>
        <dbReference type="PROSITE" id="PS50206"/>
    </source>
</evidence>
<dbReference type="RefSeq" id="XP_017892856.1">
    <property type="nucleotide sequence ID" value="XM_018037367.2"/>
</dbReference>
<protein>
    <submittedName>
        <fullName evidence="3">Rhodanese domain-containing protein CG4456-like isoform X1</fullName>
    </submittedName>
</protein>
<keyword evidence="2" id="KW-1185">Reference proteome</keyword>
<dbReference type="PROSITE" id="PS50206">
    <property type="entry name" value="RHODANESE_3"/>
    <property type="match status" value="1"/>
</dbReference>
<gene>
    <name evidence="3" type="primary">LOC108632666</name>
</gene>
<evidence type="ECO:0000313" key="2">
    <source>
        <dbReference type="Proteomes" id="UP000694925"/>
    </source>
</evidence>
<dbReference type="SUPFAM" id="SSF52821">
    <property type="entry name" value="Rhodanese/Cell cycle control phosphatase"/>
    <property type="match status" value="1"/>
</dbReference>
<dbReference type="GeneID" id="108632666"/>
<dbReference type="SMART" id="SM00450">
    <property type="entry name" value="RHOD"/>
    <property type="match status" value="1"/>
</dbReference>
<dbReference type="Gene3D" id="3.40.250.10">
    <property type="entry name" value="Rhodanese-like domain"/>
    <property type="match status" value="1"/>
</dbReference>
<dbReference type="InterPro" id="IPR036873">
    <property type="entry name" value="Rhodanese-like_dom_sf"/>
</dbReference>
<proteinExistence type="predicted"/>
<dbReference type="Pfam" id="PF00581">
    <property type="entry name" value="Rhodanese"/>
    <property type="match status" value="1"/>
</dbReference>
<accession>A0AAJ7JGE9</accession>
<reference evidence="3" key="1">
    <citation type="submission" date="2025-08" db="UniProtKB">
        <authorList>
            <consortium name="RefSeq"/>
        </authorList>
    </citation>
    <scope>IDENTIFICATION</scope>
    <source>
        <tissue evidence="3">Whole body</tissue>
    </source>
</reference>
<evidence type="ECO:0000313" key="3">
    <source>
        <dbReference type="RefSeq" id="XP_017892856.1"/>
    </source>
</evidence>
<organism evidence="2 3">
    <name type="scientific">Ceratina calcarata</name>
    <dbReference type="NCBI Taxonomy" id="156304"/>
    <lineage>
        <taxon>Eukaryota</taxon>
        <taxon>Metazoa</taxon>
        <taxon>Ecdysozoa</taxon>
        <taxon>Arthropoda</taxon>
        <taxon>Hexapoda</taxon>
        <taxon>Insecta</taxon>
        <taxon>Pterygota</taxon>
        <taxon>Neoptera</taxon>
        <taxon>Endopterygota</taxon>
        <taxon>Hymenoptera</taxon>
        <taxon>Apocrita</taxon>
        <taxon>Aculeata</taxon>
        <taxon>Apoidea</taxon>
        <taxon>Anthophila</taxon>
        <taxon>Apidae</taxon>
        <taxon>Ceratina</taxon>
        <taxon>Zadontomerus</taxon>
    </lineage>
</organism>
<feature type="domain" description="Rhodanese" evidence="1">
    <location>
        <begin position="95"/>
        <end position="194"/>
    </location>
</feature>